<dbReference type="GO" id="GO:0005634">
    <property type="term" value="C:nucleus"/>
    <property type="evidence" value="ECO:0007669"/>
    <property type="project" value="UniProtKB-SubCell"/>
</dbReference>
<evidence type="ECO:0000259" key="11">
    <source>
        <dbReference type="PROSITE" id="PS51030"/>
    </source>
</evidence>
<dbReference type="PROSITE" id="PS51843">
    <property type="entry name" value="NR_LBD"/>
    <property type="match status" value="1"/>
</dbReference>
<keyword evidence="9 10" id="KW-0539">Nucleus</keyword>
<comment type="similarity">
    <text evidence="1 10">Belongs to the nuclear hormone receptor family.</text>
</comment>
<evidence type="ECO:0000256" key="6">
    <source>
        <dbReference type="ARBA" id="ARBA00023125"/>
    </source>
</evidence>
<dbReference type="SUPFAM" id="SSF48508">
    <property type="entry name" value="Nuclear receptor ligand-binding domain"/>
    <property type="match status" value="1"/>
</dbReference>
<evidence type="ECO:0000256" key="4">
    <source>
        <dbReference type="ARBA" id="ARBA00022833"/>
    </source>
</evidence>
<keyword evidence="4 10" id="KW-0862">Zinc</keyword>
<keyword evidence="8 10" id="KW-0675">Receptor</keyword>
<name>A0A9P1J543_9PELO</name>
<keyword evidence="7 10" id="KW-0804">Transcription</keyword>
<dbReference type="PANTHER" id="PTHR45886">
    <property type="entry name" value="NUCLEAR HORMONE RECEPTOR FAMILY-RELATED-RELATED"/>
    <property type="match status" value="1"/>
</dbReference>
<evidence type="ECO:0000259" key="12">
    <source>
        <dbReference type="PROSITE" id="PS51843"/>
    </source>
</evidence>
<evidence type="ECO:0000256" key="5">
    <source>
        <dbReference type="ARBA" id="ARBA00023015"/>
    </source>
</evidence>
<proteinExistence type="inferred from homology"/>
<dbReference type="OrthoDB" id="5842206at2759"/>
<evidence type="ECO:0000256" key="3">
    <source>
        <dbReference type="ARBA" id="ARBA00022771"/>
    </source>
</evidence>
<keyword evidence="3 10" id="KW-0863">Zinc-finger</keyword>
<dbReference type="InterPro" id="IPR001628">
    <property type="entry name" value="Znf_hrmn_rcpt"/>
</dbReference>
<dbReference type="EMBL" id="CANHGI010000006">
    <property type="protein sequence ID" value="CAI5455129.1"/>
    <property type="molecule type" value="Genomic_DNA"/>
</dbReference>
<dbReference type="Pfam" id="PF00105">
    <property type="entry name" value="zf-C4"/>
    <property type="match status" value="1"/>
</dbReference>
<evidence type="ECO:0000256" key="2">
    <source>
        <dbReference type="ARBA" id="ARBA00022723"/>
    </source>
</evidence>
<dbReference type="GO" id="GO:0043565">
    <property type="term" value="F:sequence-specific DNA binding"/>
    <property type="evidence" value="ECO:0007669"/>
    <property type="project" value="InterPro"/>
</dbReference>
<keyword evidence="6 10" id="KW-0238">DNA-binding</keyword>
<reference evidence="13" key="1">
    <citation type="submission" date="2022-11" db="EMBL/GenBank/DDBJ databases">
        <authorList>
            <person name="Kikuchi T."/>
        </authorList>
    </citation>
    <scope>NUCLEOTIDE SEQUENCE</scope>
    <source>
        <strain evidence="13">PS1010</strain>
    </source>
</reference>
<evidence type="ECO:0000256" key="10">
    <source>
        <dbReference type="RuleBase" id="RU004334"/>
    </source>
</evidence>
<comment type="subcellular location">
    <subcellularLocation>
        <location evidence="10">Nucleus</location>
    </subcellularLocation>
</comment>
<dbReference type="PROSITE" id="PS00031">
    <property type="entry name" value="NUCLEAR_REC_DBD_1"/>
    <property type="match status" value="1"/>
</dbReference>
<organism evidence="13 14">
    <name type="scientific">Caenorhabditis angaria</name>
    <dbReference type="NCBI Taxonomy" id="860376"/>
    <lineage>
        <taxon>Eukaryota</taxon>
        <taxon>Metazoa</taxon>
        <taxon>Ecdysozoa</taxon>
        <taxon>Nematoda</taxon>
        <taxon>Chromadorea</taxon>
        <taxon>Rhabditida</taxon>
        <taxon>Rhabditina</taxon>
        <taxon>Rhabditomorpha</taxon>
        <taxon>Rhabditoidea</taxon>
        <taxon>Rhabditidae</taxon>
        <taxon>Peloderinae</taxon>
        <taxon>Caenorhabditis</taxon>
    </lineage>
</organism>
<comment type="caution">
    <text evidence="13">The sequence shown here is derived from an EMBL/GenBank/DDBJ whole genome shotgun (WGS) entry which is preliminary data.</text>
</comment>
<evidence type="ECO:0000256" key="8">
    <source>
        <dbReference type="ARBA" id="ARBA00023170"/>
    </source>
</evidence>
<dbReference type="GO" id="GO:0008270">
    <property type="term" value="F:zinc ion binding"/>
    <property type="evidence" value="ECO:0007669"/>
    <property type="project" value="UniProtKB-KW"/>
</dbReference>
<keyword evidence="2 10" id="KW-0479">Metal-binding</keyword>
<dbReference type="InterPro" id="IPR000536">
    <property type="entry name" value="Nucl_hrmn_rcpt_lig-bd"/>
</dbReference>
<accession>A0A9P1J543</accession>
<dbReference type="AlphaFoldDB" id="A0A9P1J543"/>
<gene>
    <name evidence="13" type="ORF">CAMP_LOCUS17766</name>
</gene>
<dbReference type="PROSITE" id="PS51030">
    <property type="entry name" value="NUCLEAR_REC_DBD_2"/>
    <property type="match status" value="1"/>
</dbReference>
<dbReference type="Gene3D" id="3.30.50.10">
    <property type="entry name" value="Erythroid Transcription Factor GATA-1, subunit A"/>
    <property type="match status" value="1"/>
</dbReference>
<dbReference type="Proteomes" id="UP001152747">
    <property type="component" value="Unassembled WGS sequence"/>
</dbReference>
<evidence type="ECO:0008006" key="15">
    <source>
        <dbReference type="Google" id="ProtNLM"/>
    </source>
</evidence>
<evidence type="ECO:0000256" key="1">
    <source>
        <dbReference type="ARBA" id="ARBA00005993"/>
    </source>
</evidence>
<evidence type="ECO:0000313" key="14">
    <source>
        <dbReference type="Proteomes" id="UP001152747"/>
    </source>
</evidence>
<keyword evidence="5 10" id="KW-0805">Transcription regulation</keyword>
<keyword evidence="14" id="KW-1185">Reference proteome</keyword>
<dbReference type="SUPFAM" id="SSF57716">
    <property type="entry name" value="Glucocorticoid receptor-like (DNA-binding domain)"/>
    <property type="match status" value="1"/>
</dbReference>
<protein>
    <recommendedName>
        <fullName evidence="15">Nuclear receptor domain-containing protein</fullName>
    </recommendedName>
</protein>
<feature type="domain" description="NR LBD" evidence="12">
    <location>
        <begin position="194"/>
        <end position="426"/>
    </location>
</feature>
<dbReference type="SMART" id="SM00430">
    <property type="entry name" value="HOLI"/>
    <property type="match status" value="1"/>
</dbReference>
<sequence length="432" mass="49680">MMDKELENLVVDDLTISTLADDRQCAVCKQKPAVGSHYGVYCCHGCKSFFRRSTIDKREYPPCPQNETCYADENITTVIKKCKFCRLKTCFDVGMKPKLAAKQKRSARGNINQKTITNLDIQVTIRSPYLTSQMLLGNLAHVHNKIEKLKISTYNPIVFPVFKEMIEAPSKLHLADKLGMMMGWPLSQSEFIEKQSELLKMKTRLESENDYPDFTKFENINIKDWFPFDLLLIVENAKTFDFFNKLDCEDKLVLIRGTSIMALVLTSTYYSYNLKKEVIVKPDGIFIGGTNKNLVINSLIGSNVKITEFIRKWRDGQRILSMMIRDKLTISEFLLLRAMIVCNPALNLSTSAAKILQIEREKMSQALFNHCLTEHGKNGSIRFTILLNYIIVLSEHVYDFTDFLRLIQISSPGRTPDSRKRLLNEFFSLELN</sequence>
<dbReference type="Gene3D" id="1.10.565.10">
    <property type="entry name" value="Retinoid X Receptor"/>
    <property type="match status" value="1"/>
</dbReference>
<evidence type="ECO:0000313" key="13">
    <source>
        <dbReference type="EMBL" id="CAI5455129.1"/>
    </source>
</evidence>
<dbReference type="PANTHER" id="PTHR45886:SF18">
    <property type="entry name" value="NR LBD DOMAIN-CONTAINING PROTEIN-RELATED"/>
    <property type="match status" value="1"/>
</dbReference>
<dbReference type="PRINTS" id="PR00047">
    <property type="entry name" value="STROIDFINGER"/>
</dbReference>
<dbReference type="InterPro" id="IPR035500">
    <property type="entry name" value="NHR-like_dom_sf"/>
</dbReference>
<dbReference type="InterPro" id="IPR013088">
    <property type="entry name" value="Znf_NHR/GATA"/>
</dbReference>
<feature type="domain" description="Nuclear receptor" evidence="11">
    <location>
        <begin position="22"/>
        <end position="102"/>
    </location>
</feature>
<evidence type="ECO:0000256" key="9">
    <source>
        <dbReference type="ARBA" id="ARBA00023242"/>
    </source>
</evidence>
<dbReference type="GO" id="GO:0003700">
    <property type="term" value="F:DNA-binding transcription factor activity"/>
    <property type="evidence" value="ECO:0007669"/>
    <property type="project" value="InterPro"/>
</dbReference>
<evidence type="ECO:0000256" key="7">
    <source>
        <dbReference type="ARBA" id="ARBA00023163"/>
    </source>
</evidence>
<dbReference type="Pfam" id="PF00104">
    <property type="entry name" value="Hormone_recep"/>
    <property type="match status" value="1"/>
</dbReference>
<dbReference type="SMART" id="SM00399">
    <property type="entry name" value="ZnF_C4"/>
    <property type="match status" value="1"/>
</dbReference>